<evidence type="ECO:0000313" key="2">
    <source>
        <dbReference type="EMBL" id="SFJ29083.1"/>
    </source>
</evidence>
<name>A0A1I3Q554_9BURK</name>
<dbReference type="Proteomes" id="UP000199548">
    <property type="component" value="Unassembled WGS sequence"/>
</dbReference>
<accession>A0A1I3Q554</accession>
<keyword evidence="3" id="KW-1185">Reference proteome</keyword>
<dbReference type="AlphaFoldDB" id="A0A1I3Q554"/>
<reference evidence="2 3" key="1">
    <citation type="submission" date="2016-10" db="EMBL/GenBank/DDBJ databases">
        <authorList>
            <person name="de Groot N.N."/>
        </authorList>
    </citation>
    <scope>NUCLEOTIDE SEQUENCE [LARGE SCALE GENOMIC DNA]</scope>
    <source>
        <strain evidence="2 3">LMG 23650</strain>
    </source>
</reference>
<proteinExistence type="predicted"/>
<gene>
    <name evidence="2" type="ORF">SAMN05192543_106220</name>
</gene>
<feature type="transmembrane region" description="Helical" evidence="1">
    <location>
        <begin position="94"/>
        <end position="114"/>
    </location>
</feature>
<dbReference type="STRING" id="420953.SAMN05192543_106220"/>
<keyword evidence="1" id="KW-0472">Membrane</keyword>
<keyword evidence="1" id="KW-0812">Transmembrane</keyword>
<organism evidence="2 3">
    <name type="scientific">Paraburkholderia megapolitana</name>
    <dbReference type="NCBI Taxonomy" id="420953"/>
    <lineage>
        <taxon>Bacteria</taxon>
        <taxon>Pseudomonadati</taxon>
        <taxon>Pseudomonadota</taxon>
        <taxon>Betaproteobacteria</taxon>
        <taxon>Burkholderiales</taxon>
        <taxon>Burkholderiaceae</taxon>
        <taxon>Paraburkholderia</taxon>
    </lineage>
</organism>
<protein>
    <submittedName>
        <fullName evidence="2">Uncharacterized protein</fullName>
    </submittedName>
</protein>
<feature type="transmembrane region" description="Helical" evidence="1">
    <location>
        <begin position="55"/>
        <end position="73"/>
    </location>
</feature>
<evidence type="ECO:0000313" key="3">
    <source>
        <dbReference type="Proteomes" id="UP000199548"/>
    </source>
</evidence>
<dbReference type="EMBL" id="FOQU01000006">
    <property type="protein sequence ID" value="SFJ29083.1"/>
    <property type="molecule type" value="Genomic_DNA"/>
</dbReference>
<sequence length="155" mass="17499">MPPGFVEGLVNKIRAIQRRVYGLRDTKYLHLKTLTCMLPHLRKHHFHPHDFQKPLFGSAVIKSVITVPIMVLMMKMASHRDMMGTYRTSGTLRVVSWLATIVMVVAVVGMSCFLQEAIPTYDNCQGGYGGYQYGIVPTCRAVAYIVHRSNPCTTR</sequence>
<evidence type="ECO:0000256" key="1">
    <source>
        <dbReference type="SAM" id="Phobius"/>
    </source>
</evidence>
<keyword evidence="1" id="KW-1133">Transmembrane helix</keyword>